<protein>
    <recommendedName>
        <fullName evidence="3">Cytochrome c domain-containing protein</fullName>
    </recommendedName>
</protein>
<evidence type="ECO:0000313" key="2">
    <source>
        <dbReference type="Proteomes" id="UP000192491"/>
    </source>
</evidence>
<evidence type="ECO:0008006" key="3">
    <source>
        <dbReference type="Google" id="ProtNLM"/>
    </source>
</evidence>
<reference evidence="1 2" key="1">
    <citation type="submission" date="2017-01" db="EMBL/GenBank/DDBJ databases">
        <title>Novel large sulfur bacteria in the metagenomes of groundwater-fed chemosynthetic microbial mats in the Lake Huron basin.</title>
        <authorList>
            <person name="Sharrar A.M."/>
            <person name="Flood B.E."/>
            <person name="Bailey J.V."/>
            <person name="Jones D.S."/>
            <person name="Biddanda B."/>
            <person name="Ruberg S.A."/>
            <person name="Marcus D.N."/>
            <person name="Dick G.J."/>
        </authorList>
    </citation>
    <scope>NUCLEOTIDE SEQUENCE [LARGE SCALE GENOMIC DNA]</scope>
    <source>
        <strain evidence="1">A8</strain>
    </source>
</reference>
<proteinExistence type="predicted"/>
<dbReference type="InterPro" id="IPR036280">
    <property type="entry name" value="Multihaem_cyt_sf"/>
</dbReference>
<gene>
    <name evidence="1" type="ORF">BWK73_33845</name>
</gene>
<dbReference type="Proteomes" id="UP000192491">
    <property type="component" value="Unassembled WGS sequence"/>
</dbReference>
<comment type="caution">
    <text evidence="1">The sequence shown here is derived from an EMBL/GenBank/DDBJ whole genome shotgun (WGS) entry which is preliminary data.</text>
</comment>
<dbReference type="SUPFAM" id="SSF48695">
    <property type="entry name" value="Multiheme cytochromes"/>
    <property type="match status" value="2"/>
</dbReference>
<organism evidence="1 2">
    <name type="scientific">Thiothrix lacustris</name>
    <dbReference type="NCBI Taxonomy" id="525917"/>
    <lineage>
        <taxon>Bacteria</taxon>
        <taxon>Pseudomonadati</taxon>
        <taxon>Pseudomonadota</taxon>
        <taxon>Gammaproteobacteria</taxon>
        <taxon>Thiotrichales</taxon>
        <taxon>Thiotrichaceae</taxon>
        <taxon>Thiothrix</taxon>
    </lineage>
</organism>
<name>A0A1Y1QH24_9GAMM</name>
<accession>A0A1Y1QH24</accession>
<sequence>MGLSLQRSGTGLLVLCMLVLLHGCISPSNAVIEGLGTPDPTQCSSLPSVEDGALYAPREAVELGLDGRTHPDVFYAAWSKLDTRSDLRFPEDGYDGDGYEDKLLVSRKQADGKVRTWQLLPQLDNNCTDVEKIRIHSFDVAPNGRSLYVSMARTPLSGAGRDTHLGIYRYDLKTFALTKLSKDDATHVSYPTYIGNDPDTKHEMLVVSKTVAKDEIPVNYARKELMQDEYDRAPTPLIHKMDAQTGETIRIGFNNSHQTEPFVMTGHDGIRMAVFTQWEHQASVNRFALWKMQIDGSDEFTFFGQESSTDKSGANLFQGREVKSGAYKGYALMTQGNRSDKTFATEGDVVMTYRHHQELRSDKLKLQTVTKVGATDTEIARNPEHYNDQSFIYSYRYSSENTYQLYVKDFPADAKQPASTGQGEQLTPDTNDYHFVQARSFYPPERELVAPTDSQDLGENRVSFTNPYLNGKSGFLVQNLTQSDNGVQHQLDGVAPEDISLQFFLPSHHFGSSQTVGLQTSPEMSIPASDFIQPEADGSLGVVMKNGLYVWKVNKKFEHNGKDVWLPVRAERQEVNFVPNRVNACNQCHQERDQANIDKYATYNSIAAQKMRGNLTGVTDISDYDAAKDVPDFHRDIMPLLTKPAANGKSCASCHGAGTKLNLSNASGTEAMNATYRTLVQGAHKLVDGRKIPYSNASINPLGMDDNYQPAPLLWSLLLNNDLSVPEDATHPNDRSRSLERAGDYGATYDAAVEQTITDINTQYDHSQHWSAEDIQTFITYSATQMPAGLSDRIADNFTPKGTDYRSGAAGQKAYQALVRNCFSCHNSFTGAAGGGIEDPNFGLPLEKSFSNNTGLRDKRLRFMVHNHVAKKDDTAYSMYGWQSNLNTSMYETLLSATYRLDFNNPTESELLAYALGKDPQGNALTALTHQVKHQAVLDEGSADYLAIKNWAMGEWTGITNTPPQLEAVPEGVITIREYDPPAYLPNLIRWSDPDALNELSQIFLDGSSSNTHTFRDAMLALEYDSFDTARLKTYAILGDRGQQAFRFKVTDGQASSVSQTIPVTVTSDYVVPPPVISLPPAYAFYTVRDTGGNPNAGQLRKLSYDPDNPALPKDTLIGTIAGYSNNWTTVYRRANKGWLYFVDQTAQQIHVVDETNAQVLFTITLDHEPNRETDMHKQTNYLIWWRSADGLDHTSANCPDGELQGLLESKLSNTKNGDFYIGLGCGDGAETVVPEYRTRLKDGANTLAVYTWKRATFMSKWVNDGVDRFNVLNLETGKDKALGDFDFPAQSFTLSDGSLLTYPAATYNNVRAVVVAEDGAFYGFNKDANEQPVTLFNFDPLQDIQQPVVTPEWVQTYFSNYVNYGTPFLVIEPRSHVVP</sequence>
<dbReference type="SUPFAM" id="SSF82171">
    <property type="entry name" value="DPP6 N-terminal domain-like"/>
    <property type="match status" value="1"/>
</dbReference>
<dbReference type="EMBL" id="MTEJ01000294">
    <property type="protein sequence ID" value="OQX05348.1"/>
    <property type="molecule type" value="Genomic_DNA"/>
</dbReference>
<evidence type="ECO:0000313" key="1">
    <source>
        <dbReference type="EMBL" id="OQX05348.1"/>
    </source>
</evidence>